<feature type="compositionally biased region" description="Polar residues" evidence="1">
    <location>
        <begin position="270"/>
        <end position="284"/>
    </location>
</feature>
<dbReference type="CDD" id="cd14687">
    <property type="entry name" value="bZIP_ATF2"/>
    <property type="match status" value="1"/>
</dbReference>
<feature type="compositionally biased region" description="Low complexity" evidence="1">
    <location>
        <begin position="160"/>
        <end position="178"/>
    </location>
</feature>
<dbReference type="InterPro" id="IPR004827">
    <property type="entry name" value="bZIP"/>
</dbReference>
<dbReference type="AlphaFoldDB" id="A0A2X0MKM6"/>
<dbReference type="SUPFAM" id="SSF57959">
    <property type="entry name" value="Leucine zipper domain"/>
    <property type="match status" value="1"/>
</dbReference>
<reference evidence="3 4" key="1">
    <citation type="submission" date="2016-11" db="EMBL/GenBank/DDBJ databases">
        <authorList>
            <person name="Jaros S."/>
            <person name="Januszkiewicz K."/>
            <person name="Wedrychowicz H."/>
        </authorList>
    </citation>
    <scope>NUCLEOTIDE SEQUENCE [LARGE SCALE GENOMIC DNA]</scope>
</reference>
<proteinExistence type="predicted"/>
<keyword evidence="4" id="KW-1185">Reference proteome</keyword>
<feature type="domain" description="BZIP" evidence="2">
    <location>
        <begin position="322"/>
        <end position="376"/>
    </location>
</feature>
<dbReference type="InterPro" id="IPR046347">
    <property type="entry name" value="bZIP_sf"/>
</dbReference>
<organism evidence="3 4">
    <name type="scientific">Microbotryum silenes-dioicae</name>
    <dbReference type="NCBI Taxonomy" id="796604"/>
    <lineage>
        <taxon>Eukaryota</taxon>
        <taxon>Fungi</taxon>
        <taxon>Dikarya</taxon>
        <taxon>Basidiomycota</taxon>
        <taxon>Pucciniomycotina</taxon>
        <taxon>Microbotryomycetes</taxon>
        <taxon>Microbotryales</taxon>
        <taxon>Microbotryaceae</taxon>
        <taxon>Microbotryum</taxon>
    </lineage>
</organism>
<dbReference type="STRING" id="796604.A0A2X0MKM6"/>
<feature type="compositionally biased region" description="Low complexity" evidence="1">
    <location>
        <begin position="251"/>
        <end position="265"/>
    </location>
</feature>
<feature type="region of interest" description="Disordered" evidence="1">
    <location>
        <begin position="55"/>
        <end position="188"/>
    </location>
</feature>
<dbReference type="GO" id="GO:0003700">
    <property type="term" value="F:DNA-binding transcription factor activity"/>
    <property type="evidence" value="ECO:0007669"/>
    <property type="project" value="InterPro"/>
</dbReference>
<gene>
    <name evidence="3" type="primary">BQ5605_C002g01415</name>
    <name evidence="3" type="ORF">BQ5605_C002G01415</name>
</gene>
<name>A0A2X0MKM6_9BASI</name>
<dbReference type="EMBL" id="FQNC01000041">
    <property type="protein sequence ID" value="SGY32844.1"/>
    <property type="molecule type" value="Genomic_DNA"/>
</dbReference>
<dbReference type="PROSITE" id="PS50217">
    <property type="entry name" value="BZIP"/>
    <property type="match status" value="1"/>
</dbReference>
<evidence type="ECO:0000256" key="1">
    <source>
        <dbReference type="SAM" id="MobiDB-lite"/>
    </source>
</evidence>
<protein>
    <submittedName>
        <fullName evidence="3">BQ5605_C002g01415 protein</fullName>
    </submittedName>
</protein>
<feature type="region of interest" description="Disordered" evidence="1">
    <location>
        <begin position="212"/>
        <end position="316"/>
    </location>
</feature>
<evidence type="ECO:0000259" key="2">
    <source>
        <dbReference type="PROSITE" id="PS50217"/>
    </source>
</evidence>
<dbReference type="Gene3D" id="1.20.5.170">
    <property type="match status" value="1"/>
</dbReference>
<evidence type="ECO:0000313" key="4">
    <source>
        <dbReference type="Proteomes" id="UP000249464"/>
    </source>
</evidence>
<sequence length="443" mass="47876">MYGLTPPASAAGAWAPSVTETWDTTRNDQHHEPAHYVPHLDSTMYQSDWEPHHGHYDTYSAPQHPHPHHQHHLSVGPFAEAPAGPPVTAPIARASSAGVDHHRSTSSPSHFYDRHDVSRMSSTPMISHPSDPPWSDPSPLQDPHLAAARHSPALVSAHPSGAPYATSSSTSYRTAAMSHPPPRPTASALASNSLNHVRVGSNASTSAVSYGSERLSSISPPVRGSDGTLSPSTTVRSDSSSDEALKQDKTPASSFFDLSPSSLSAMAKNPTVNATAPGRGSSTLVAAESPKRSYPGAKRGRKPKPPPSSEEAKRNREICLKKNRIAALQSRRRKKIKNGQLENQANELMLRNKSLQIFARDLHVELMQLRALLARLPGGFPDVNAYLDREAQGGGIPTIMRIAGPTLEHSIIHSCFFPYTSFTYIVFFFKSPITVNALGLLQI</sequence>
<accession>A0A2X0MKM6</accession>
<evidence type="ECO:0000313" key="3">
    <source>
        <dbReference type="EMBL" id="SGY32844.1"/>
    </source>
</evidence>
<dbReference type="Proteomes" id="UP000249464">
    <property type="component" value="Unassembled WGS sequence"/>
</dbReference>